<keyword evidence="2" id="KW-0812">Transmembrane</keyword>
<gene>
    <name evidence="3" type="ORF">FHR33_001588</name>
</gene>
<feature type="transmembrane region" description="Helical" evidence="2">
    <location>
        <begin position="416"/>
        <end position="435"/>
    </location>
</feature>
<evidence type="ECO:0000313" key="4">
    <source>
        <dbReference type="Proteomes" id="UP000579945"/>
    </source>
</evidence>
<protein>
    <submittedName>
        <fullName evidence="3">Uncharacterized protein</fullName>
    </submittedName>
</protein>
<proteinExistence type="predicted"/>
<evidence type="ECO:0000256" key="2">
    <source>
        <dbReference type="SAM" id="Phobius"/>
    </source>
</evidence>
<feature type="transmembrane region" description="Helical" evidence="2">
    <location>
        <begin position="390"/>
        <end position="409"/>
    </location>
</feature>
<feature type="transmembrane region" description="Helical" evidence="2">
    <location>
        <begin position="471"/>
        <end position="493"/>
    </location>
</feature>
<dbReference type="Proteomes" id="UP000579945">
    <property type="component" value="Unassembled WGS sequence"/>
</dbReference>
<dbReference type="AlphaFoldDB" id="A0A7W5V3Q6"/>
<feature type="compositionally biased region" description="Basic and acidic residues" evidence="1">
    <location>
        <begin position="285"/>
        <end position="298"/>
    </location>
</feature>
<keyword evidence="2" id="KW-0472">Membrane</keyword>
<reference evidence="3 4" key="1">
    <citation type="submission" date="2020-08" db="EMBL/GenBank/DDBJ databases">
        <title>Sequencing the genomes of 1000 actinobacteria strains.</title>
        <authorList>
            <person name="Klenk H.-P."/>
        </authorList>
    </citation>
    <scope>NUCLEOTIDE SEQUENCE [LARGE SCALE GENOMIC DNA]</scope>
    <source>
        <strain evidence="3 4">DSM 44320</strain>
    </source>
</reference>
<accession>A0A7W5V3Q6</accession>
<evidence type="ECO:0000313" key="3">
    <source>
        <dbReference type="EMBL" id="MBB3725728.1"/>
    </source>
</evidence>
<keyword evidence="2" id="KW-1133">Transmembrane helix</keyword>
<keyword evidence="4" id="KW-1185">Reference proteome</keyword>
<feature type="region of interest" description="Disordered" evidence="1">
    <location>
        <begin position="285"/>
        <end position="311"/>
    </location>
</feature>
<organism evidence="3 4">
    <name type="scientific">Nonomuraea dietziae</name>
    <dbReference type="NCBI Taxonomy" id="65515"/>
    <lineage>
        <taxon>Bacteria</taxon>
        <taxon>Bacillati</taxon>
        <taxon>Actinomycetota</taxon>
        <taxon>Actinomycetes</taxon>
        <taxon>Streptosporangiales</taxon>
        <taxon>Streptosporangiaceae</taxon>
        <taxon>Nonomuraea</taxon>
    </lineage>
</organism>
<name>A0A7W5V3Q6_9ACTN</name>
<comment type="caution">
    <text evidence="3">The sequence shown here is derived from an EMBL/GenBank/DDBJ whole genome shotgun (WGS) entry which is preliminary data.</text>
</comment>
<sequence>MKPEVGGGTETGAARDPLDRLVGGLQQFLGQPHPLLEEPPQGSGPQLVVEAASEGALAQLRRPGELRDGQRLVQVVARPLQHRCQVVAVLGLDQQRSVLGLPALPVRRHDHAAGHLVGDRGPVVAAQQVEAQVDGGARACRGEDVPVVGVEHGRFEADLGEAVGEVAGVHPVCRGRTPCQHAGGGEDVGARAQRDDAAAELVRLAHRLHQGRRRAGLDGPRTCGHHDRVRLKKIVQGVRGVDLQPAGGQQRAWLGGAQAQLVPRIDDVAAVEAEDLARHSEFERRHAAGHGDGDDVVTHGRNHGTPLRPSMIRGIRHGKRMNHSCVPHLPFARRPPEPWVMETTTLIREATTTTPRRGHPLLRRWPTLVGLACGGFILFTAEPWQAADFVTWGLPMLALAYLIFGAFRGELRGRGVLTLQGGALAVYALLAGAAFALAPDLGRYLVAAGWAAHAAWDYVHHRSGRVVPRWYAEWCISVDLLVAASVLVLPAAAGA</sequence>
<evidence type="ECO:0000256" key="1">
    <source>
        <dbReference type="SAM" id="MobiDB-lite"/>
    </source>
</evidence>
<dbReference type="EMBL" id="JACIBV010000001">
    <property type="protein sequence ID" value="MBB3725728.1"/>
    <property type="molecule type" value="Genomic_DNA"/>
</dbReference>